<evidence type="ECO:0000313" key="2">
    <source>
        <dbReference type="Proteomes" id="UP000824120"/>
    </source>
</evidence>
<keyword evidence="2" id="KW-1185">Reference proteome</keyword>
<proteinExistence type="predicted"/>
<reference evidence="1 2" key="1">
    <citation type="submission" date="2020-09" db="EMBL/GenBank/DDBJ databases">
        <title>De no assembly of potato wild relative species, Solanum commersonii.</title>
        <authorList>
            <person name="Cho K."/>
        </authorList>
    </citation>
    <scope>NUCLEOTIDE SEQUENCE [LARGE SCALE GENOMIC DNA]</scope>
    <source>
        <strain evidence="1">LZ3.2</strain>
        <tissue evidence="1">Leaf</tissue>
    </source>
</reference>
<organism evidence="1 2">
    <name type="scientific">Solanum commersonii</name>
    <name type="common">Commerson's wild potato</name>
    <name type="synonym">Commerson's nightshade</name>
    <dbReference type="NCBI Taxonomy" id="4109"/>
    <lineage>
        <taxon>Eukaryota</taxon>
        <taxon>Viridiplantae</taxon>
        <taxon>Streptophyta</taxon>
        <taxon>Embryophyta</taxon>
        <taxon>Tracheophyta</taxon>
        <taxon>Spermatophyta</taxon>
        <taxon>Magnoliopsida</taxon>
        <taxon>eudicotyledons</taxon>
        <taxon>Gunneridae</taxon>
        <taxon>Pentapetalae</taxon>
        <taxon>asterids</taxon>
        <taxon>lamiids</taxon>
        <taxon>Solanales</taxon>
        <taxon>Solanaceae</taxon>
        <taxon>Solanoideae</taxon>
        <taxon>Solaneae</taxon>
        <taxon>Solanum</taxon>
    </lineage>
</organism>
<evidence type="ECO:0000313" key="1">
    <source>
        <dbReference type="EMBL" id="KAG5610657.1"/>
    </source>
</evidence>
<sequence length="162" mass="19164">MGAQEKQAWTVGPHKRTKIEYFECKFNDVTHKEDVEVRTVTEIIPKRGSFKYLRSIIQGNGEIDDDVTHRIWSGTSYIVRGEELTDQELALPEDESKKNEDIEMDVWTQMCDTLAMVGRRRGRCQPKKYWKKVISQDMTRLQLTEDIILDRSIWRLRIRVEC</sequence>
<dbReference type="OrthoDB" id="768353at2759"/>
<accession>A0A9J5ZCS1</accession>
<dbReference type="PANTHER" id="PTHR46238">
    <property type="entry name" value="REVERSE TRANSCRIPTASE DOMAIN-CONTAINING PROTEIN"/>
    <property type="match status" value="1"/>
</dbReference>
<dbReference type="EMBL" id="JACXVP010000004">
    <property type="protein sequence ID" value="KAG5610657.1"/>
    <property type="molecule type" value="Genomic_DNA"/>
</dbReference>
<comment type="caution">
    <text evidence="1">The sequence shown here is derived from an EMBL/GenBank/DDBJ whole genome shotgun (WGS) entry which is preliminary data.</text>
</comment>
<dbReference type="PANTHER" id="PTHR46238:SF8">
    <property type="entry name" value="ENDONUCLEASE_EXONUCLEASE_PHOSPHATASE DOMAIN-CONTAINING PROTEIN"/>
    <property type="match status" value="1"/>
</dbReference>
<gene>
    <name evidence="1" type="ORF">H5410_021938</name>
</gene>
<protein>
    <submittedName>
        <fullName evidence="1">Uncharacterized protein</fullName>
    </submittedName>
</protein>
<dbReference type="Proteomes" id="UP000824120">
    <property type="component" value="Chromosome 4"/>
</dbReference>
<name>A0A9J5ZCS1_SOLCO</name>
<dbReference type="AlphaFoldDB" id="A0A9J5ZCS1"/>